<dbReference type="Proteomes" id="UP000035054">
    <property type="component" value="Unassembled WGS sequence"/>
</dbReference>
<name>A0A6N3X8S1_9SYNE</name>
<protein>
    <recommendedName>
        <fullName evidence="3">Calx-beta domain-containing protein</fullName>
    </recommendedName>
</protein>
<feature type="non-terminal residue" evidence="1">
    <location>
        <position position="436"/>
    </location>
</feature>
<organism evidence="1 2">
    <name type="scientific">Candidatus Synechococcus spongiarum 142</name>
    <dbReference type="NCBI Taxonomy" id="1608213"/>
    <lineage>
        <taxon>Bacteria</taxon>
        <taxon>Bacillati</taxon>
        <taxon>Cyanobacteriota</taxon>
        <taxon>Cyanophyceae</taxon>
        <taxon>Synechococcales</taxon>
        <taxon>Synechococcaceae</taxon>
        <taxon>Synechococcus</taxon>
    </lineage>
</organism>
<accession>A0A6N3X8S1</accession>
<evidence type="ECO:0008006" key="3">
    <source>
        <dbReference type="Google" id="ProtNLM"/>
    </source>
</evidence>
<evidence type="ECO:0000313" key="2">
    <source>
        <dbReference type="Proteomes" id="UP000035054"/>
    </source>
</evidence>
<comment type="caution">
    <text evidence="1">The sequence shown here is derived from an EMBL/GenBank/DDBJ whole genome shotgun (WGS) entry which is preliminary data.</text>
</comment>
<reference evidence="1 2" key="1">
    <citation type="submission" date="2015-01" db="EMBL/GenBank/DDBJ databases">
        <title>Lifestyle Evolution in Cyanobacterial Symbionts of Sponges.</title>
        <authorList>
            <person name="Burgsdorf I."/>
            <person name="Slaby B.M."/>
            <person name="Handley K.M."/>
            <person name="Haber M."/>
            <person name="Blom J."/>
            <person name="Marshall C.W."/>
            <person name="Gilbert J.A."/>
            <person name="Hentschel U."/>
            <person name="Steindler L."/>
        </authorList>
    </citation>
    <scope>NUCLEOTIDE SEQUENCE [LARGE SCALE GENOMIC DNA]</scope>
    <source>
        <strain evidence="1">142</strain>
    </source>
</reference>
<proteinExistence type="predicted"/>
<gene>
    <name evidence="1" type="ORF">TH68_04270</name>
</gene>
<evidence type="ECO:0000313" key="1">
    <source>
        <dbReference type="EMBL" id="KKZ14737.1"/>
    </source>
</evidence>
<sequence>MEGGSTTYTVKLSAWPNTVVTVTVDGMGSDVSVDTDHGMEGVQTTLSFDYNNWETEQTVTVGAVEDGNTSSEAVTLTHTTTNSSFAYSVSKNLRVTVIDNDAPNLVVLPEAVTVAEADSATYTVRLVKEPTADVTVTVSGMGSGVSVDTDPWTQGQQTSLSFTTADWNAAQTVTVNAAPDENLSSEEVRLSHTATGGDYASVSQELVVTVTDDDTPGLVFSPEAVTVAEAGSATYTVQLAHQPSAAVTVRVRVRGMGGSVSVDTDSGMEGEQTSLSFTTANWNIARTVTVRAAADENLTPETVRLSHNAAGGNYASVSKELVVTVTDAASLMFSPEAVTVAEADSVTYTVQLAVEPAADVTVTVRGMGSGVSVDTDSGMESEQTSLSFTTSNWNTARTVTVSAAADENLISETVTLSHAATGGYASVSQELVVTVT</sequence>
<dbReference type="AlphaFoldDB" id="A0A6N3X8S1"/>
<dbReference type="EMBL" id="JXUO01000141">
    <property type="protein sequence ID" value="KKZ14737.1"/>
    <property type="molecule type" value="Genomic_DNA"/>
</dbReference>